<dbReference type="Proteomes" id="UP000054537">
    <property type="component" value="Unassembled WGS sequence"/>
</dbReference>
<evidence type="ECO:0000313" key="7">
    <source>
        <dbReference type="Proteomes" id="UP000054537"/>
    </source>
</evidence>
<feature type="DNA-binding region" description="H-T-H motif" evidence="4">
    <location>
        <begin position="32"/>
        <end position="51"/>
    </location>
</feature>
<feature type="domain" description="HTH tetR-type" evidence="5">
    <location>
        <begin position="9"/>
        <end position="69"/>
    </location>
</feature>
<evidence type="ECO:0000256" key="4">
    <source>
        <dbReference type="PROSITE-ProRule" id="PRU00335"/>
    </source>
</evidence>
<keyword evidence="2 4" id="KW-0238">DNA-binding</keyword>
<keyword evidence="7" id="KW-1185">Reference proteome</keyword>
<dbReference type="OrthoDB" id="3691941at2"/>
<dbReference type="InterPro" id="IPR001647">
    <property type="entry name" value="HTH_TetR"/>
</dbReference>
<comment type="caution">
    <text evidence="6">The sequence shown here is derived from an EMBL/GenBank/DDBJ whole genome shotgun (WGS) entry which is preliminary data.</text>
</comment>
<gene>
    <name evidence="6" type="ORF">MB27_26265</name>
</gene>
<evidence type="ECO:0000256" key="3">
    <source>
        <dbReference type="ARBA" id="ARBA00023163"/>
    </source>
</evidence>
<reference evidence="6 7" key="1">
    <citation type="submission" date="2014-10" db="EMBL/GenBank/DDBJ databases">
        <title>Draft genome sequence of Actinoplanes utahensis NRRL 12052.</title>
        <authorList>
            <person name="Velasco-Bucheli B."/>
            <person name="del Cerro C."/>
            <person name="Hormigo D."/>
            <person name="Garcia J.L."/>
            <person name="Acebal C."/>
            <person name="Arroyo M."/>
            <person name="de la Mata I."/>
        </authorList>
    </citation>
    <scope>NUCLEOTIDE SEQUENCE [LARGE SCALE GENOMIC DNA]</scope>
    <source>
        <strain evidence="6 7">NRRL 12052</strain>
    </source>
</reference>
<keyword evidence="3" id="KW-0804">Transcription</keyword>
<evidence type="ECO:0000256" key="2">
    <source>
        <dbReference type="ARBA" id="ARBA00023125"/>
    </source>
</evidence>
<dbReference type="PANTHER" id="PTHR47506">
    <property type="entry name" value="TRANSCRIPTIONAL REGULATORY PROTEIN"/>
    <property type="match status" value="1"/>
</dbReference>
<dbReference type="RefSeq" id="WP_043528667.1">
    <property type="nucleotide sequence ID" value="NZ_BAABKU010000004.1"/>
</dbReference>
<dbReference type="InterPro" id="IPR009057">
    <property type="entry name" value="Homeodomain-like_sf"/>
</dbReference>
<dbReference type="GO" id="GO:0003677">
    <property type="term" value="F:DNA binding"/>
    <property type="evidence" value="ECO:0007669"/>
    <property type="project" value="UniProtKB-UniRule"/>
</dbReference>
<evidence type="ECO:0000259" key="5">
    <source>
        <dbReference type="PROSITE" id="PS50977"/>
    </source>
</evidence>
<dbReference type="eggNOG" id="COG1309">
    <property type="taxonomic scope" value="Bacteria"/>
</dbReference>
<evidence type="ECO:0000313" key="6">
    <source>
        <dbReference type="EMBL" id="KHD74845.1"/>
    </source>
</evidence>
<dbReference type="EMBL" id="JRTT01000035">
    <property type="protein sequence ID" value="KHD74845.1"/>
    <property type="molecule type" value="Genomic_DNA"/>
</dbReference>
<dbReference type="AlphaFoldDB" id="A0A0A6UFP6"/>
<proteinExistence type="predicted"/>
<dbReference type="PANTHER" id="PTHR47506:SF1">
    <property type="entry name" value="HTH-TYPE TRANSCRIPTIONAL REGULATOR YJDC"/>
    <property type="match status" value="1"/>
</dbReference>
<dbReference type="STRING" id="1869.MB27_26265"/>
<keyword evidence="1" id="KW-0805">Transcription regulation</keyword>
<sequence>MATQRSTAPRRRSDAVAIAMRVIADHGATTASVQKVADEMGVSQPYVFRLFGSRRGLLLACLDELESRIRGAMRDSSRDVAGEPLPAIRAGYRNLIADGVITGLWLQACAAARSDEVVAARCRAVIAAILDEAEALSSAGPQAVTASLARATLVLTMQAIGMDVSAGIDTALTTLRSTETRTH</sequence>
<accession>A0A0A6UFP6</accession>
<dbReference type="SUPFAM" id="SSF46689">
    <property type="entry name" value="Homeodomain-like"/>
    <property type="match status" value="1"/>
</dbReference>
<organism evidence="6 7">
    <name type="scientific">Actinoplanes utahensis</name>
    <dbReference type="NCBI Taxonomy" id="1869"/>
    <lineage>
        <taxon>Bacteria</taxon>
        <taxon>Bacillati</taxon>
        <taxon>Actinomycetota</taxon>
        <taxon>Actinomycetes</taxon>
        <taxon>Micromonosporales</taxon>
        <taxon>Micromonosporaceae</taxon>
        <taxon>Actinoplanes</taxon>
    </lineage>
</organism>
<dbReference type="Gene3D" id="1.10.357.10">
    <property type="entry name" value="Tetracycline Repressor, domain 2"/>
    <property type="match status" value="1"/>
</dbReference>
<protein>
    <recommendedName>
        <fullName evidence="5">HTH tetR-type domain-containing protein</fullName>
    </recommendedName>
</protein>
<dbReference type="PROSITE" id="PS50977">
    <property type="entry name" value="HTH_TETR_2"/>
    <property type="match status" value="1"/>
</dbReference>
<evidence type="ECO:0000256" key="1">
    <source>
        <dbReference type="ARBA" id="ARBA00023015"/>
    </source>
</evidence>
<dbReference type="Pfam" id="PF00440">
    <property type="entry name" value="TetR_N"/>
    <property type="match status" value="1"/>
</dbReference>
<name>A0A0A6UFP6_ACTUT</name>